<proteinExistence type="predicted"/>
<dbReference type="Proteomes" id="UP001066276">
    <property type="component" value="Chromosome 1_2"/>
</dbReference>
<accession>A0AAV7W1B3</accession>
<dbReference type="AlphaFoldDB" id="A0AAV7W1B3"/>
<reference evidence="1" key="1">
    <citation type="journal article" date="2022" name="bioRxiv">
        <title>Sequencing and chromosome-scale assembly of the giantPleurodeles waltlgenome.</title>
        <authorList>
            <person name="Brown T."/>
            <person name="Elewa A."/>
            <person name="Iarovenko S."/>
            <person name="Subramanian E."/>
            <person name="Araus A.J."/>
            <person name="Petzold A."/>
            <person name="Susuki M."/>
            <person name="Suzuki K.-i.T."/>
            <person name="Hayashi T."/>
            <person name="Toyoda A."/>
            <person name="Oliveira C."/>
            <person name="Osipova E."/>
            <person name="Leigh N.D."/>
            <person name="Simon A."/>
            <person name="Yun M.H."/>
        </authorList>
    </citation>
    <scope>NUCLEOTIDE SEQUENCE</scope>
    <source>
        <strain evidence="1">20211129_DDA</strain>
        <tissue evidence="1">Liver</tissue>
    </source>
</reference>
<gene>
    <name evidence="1" type="ORF">NDU88_001378</name>
</gene>
<keyword evidence="2" id="KW-1185">Reference proteome</keyword>
<protein>
    <submittedName>
        <fullName evidence="1">Uncharacterized protein</fullName>
    </submittedName>
</protein>
<sequence>MRAVSTETPNAFTSSGLRGERGEMRGVLPLPRASGLHGEAECVYLERSPRRAGARYGERRLTEVGWLGLKEINVFNILCRIFLFSYLDPISQ</sequence>
<dbReference type="EMBL" id="JANPWB010000002">
    <property type="protein sequence ID" value="KAJ1205959.1"/>
    <property type="molecule type" value="Genomic_DNA"/>
</dbReference>
<evidence type="ECO:0000313" key="2">
    <source>
        <dbReference type="Proteomes" id="UP001066276"/>
    </source>
</evidence>
<organism evidence="1 2">
    <name type="scientific">Pleurodeles waltl</name>
    <name type="common">Iberian ribbed newt</name>
    <dbReference type="NCBI Taxonomy" id="8319"/>
    <lineage>
        <taxon>Eukaryota</taxon>
        <taxon>Metazoa</taxon>
        <taxon>Chordata</taxon>
        <taxon>Craniata</taxon>
        <taxon>Vertebrata</taxon>
        <taxon>Euteleostomi</taxon>
        <taxon>Amphibia</taxon>
        <taxon>Batrachia</taxon>
        <taxon>Caudata</taxon>
        <taxon>Salamandroidea</taxon>
        <taxon>Salamandridae</taxon>
        <taxon>Pleurodelinae</taxon>
        <taxon>Pleurodeles</taxon>
    </lineage>
</organism>
<name>A0AAV7W1B3_PLEWA</name>
<comment type="caution">
    <text evidence="1">The sequence shown here is derived from an EMBL/GenBank/DDBJ whole genome shotgun (WGS) entry which is preliminary data.</text>
</comment>
<evidence type="ECO:0000313" key="1">
    <source>
        <dbReference type="EMBL" id="KAJ1205959.1"/>
    </source>
</evidence>